<comment type="caution">
    <text evidence="2">The sequence shown here is derived from an EMBL/GenBank/DDBJ whole genome shotgun (WGS) entry which is preliminary data.</text>
</comment>
<reference evidence="2 3" key="1">
    <citation type="submission" date="2021-01" db="EMBL/GenBank/DDBJ databases">
        <title>Whole genome shotgun sequence of Plantactinospora endophytica NBRC 110450.</title>
        <authorList>
            <person name="Komaki H."/>
            <person name="Tamura T."/>
        </authorList>
    </citation>
    <scope>NUCLEOTIDE SEQUENCE [LARGE SCALE GENOMIC DNA]</scope>
    <source>
        <strain evidence="2 3">NBRC 110450</strain>
    </source>
</reference>
<gene>
    <name evidence="2" type="ORF">Pen02_39140</name>
</gene>
<organism evidence="2 3">
    <name type="scientific">Plantactinospora endophytica</name>
    <dbReference type="NCBI Taxonomy" id="673535"/>
    <lineage>
        <taxon>Bacteria</taxon>
        <taxon>Bacillati</taxon>
        <taxon>Actinomycetota</taxon>
        <taxon>Actinomycetes</taxon>
        <taxon>Micromonosporales</taxon>
        <taxon>Micromonosporaceae</taxon>
        <taxon>Plantactinospora</taxon>
    </lineage>
</organism>
<protein>
    <recommendedName>
        <fullName evidence="1">Helix-turn-helix domain-containing protein</fullName>
    </recommendedName>
</protein>
<dbReference type="RefSeq" id="WP_203867479.1">
    <property type="nucleotide sequence ID" value="NZ_BONW01000017.1"/>
</dbReference>
<dbReference type="InterPro" id="IPR009061">
    <property type="entry name" value="DNA-bd_dom_put_sf"/>
</dbReference>
<evidence type="ECO:0000313" key="3">
    <source>
        <dbReference type="Proteomes" id="UP000646749"/>
    </source>
</evidence>
<evidence type="ECO:0000259" key="1">
    <source>
        <dbReference type="Pfam" id="PF12728"/>
    </source>
</evidence>
<keyword evidence="3" id="KW-1185">Reference proteome</keyword>
<feature type="domain" description="Helix-turn-helix" evidence="1">
    <location>
        <begin position="88"/>
        <end position="137"/>
    </location>
</feature>
<dbReference type="Pfam" id="PF12728">
    <property type="entry name" value="HTH_17"/>
    <property type="match status" value="1"/>
</dbReference>
<evidence type="ECO:0000313" key="2">
    <source>
        <dbReference type="EMBL" id="GIG88978.1"/>
    </source>
</evidence>
<dbReference type="NCBIfam" id="TIGR01764">
    <property type="entry name" value="excise"/>
    <property type="match status" value="1"/>
</dbReference>
<sequence>MREEMNAATLRQETYLPEGGGEVAEVYDFLKAHEEAGRGRPGPRYFLAGAEPGDQVELPSEVYKVLRQVVEALRQGLAVTVAPLTQTLTTQQAADLLGVSRPTLIKLLDQGRIPFERAGTHRRVLLRDLLAYRTRRRAEQYEALAATSVSLDDEDDLDTALEHLRTARQAIARRRRGEIGS</sequence>
<dbReference type="Proteomes" id="UP000646749">
    <property type="component" value="Unassembled WGS sequence"/>
</dbReference>
<name>A0ABQ4E2N7_9ACTN</name>
<proteinExistence type="predicted"/>
<accession>A0ABQ4E2N7</accession>
<dbReference type="InterPro" id="IPR010093">
    <property type="entry name" value="SinI_DNA-bd"/>
</dbReference>
<dbReference type="EMBL" id="BONW01000017">
    <property type="protein sequence ID" value="GIG88978.1"/>
    <property type="molecule type" value="Genomic_DNA"/>
</dbReference>
<dbReference type="InterPro" id="IPR041657">
    <property type="entry name" value="HTH_17"/>
</dbReference>
<dbReference type="SUPFAM" id="SSF46955">
    <property type="entry name" value="Putative DNA-binding domain"/>
    <property type="match status" value="1"/>
</dbReference>